<gene>
    <name evidence="6" type="ORF">CIK83_14305</name>
</gene>
<reference evidence="6 7" key="1">
    <citation type="journal article" date="2017" name="Elife">
        <title>Extensive horizontal gene transfer in cheese-associated bacteria.</title>
        <authorList>
            <person name="Bonham K.S."/>
            <person name="Wolfe B.E."/>
            <person name="Dutton R.J."/>
        </authorList>
    </citation>
    <scope>NUCLEOTIDE SEQUENCE [LARGE SCALE GENOMIC DNA]</scope>
    <source>
        <strain evidence="6 7">JB196</strain>
    </source>
</reference>
<evidence type="ECO:0000313" key="7">
    <source>
        <dbReference type="Proteomes" id="UP000252479"/>
    </source>
</evidence>
<dbReference type="GeneID" id="303190096"/>
<dbReference type="Gene3D" id="3.40.190.10">
    <property type="entry name" value="Periplasmic binding protein-like II"/>
    <property type="match status" value="2"/>
</dbReference>
<evidence type="ECO:0000256" key="3">
    <source>
        <dbReference type="ARBA" id="ARBA00022729"/>
    </source>
</evidence>
<evidence type="ECO:0000313" key="6">
    <source>
        <dbReference type="EMBL" id="RCS70585.1"/>
    </source>
</evidence>
<dbReference type="PANTHER" id="PTHR30085:SF7">
    <property type="entry name" value="AMINO-ACID ABC TRANSPORTER-BINDING PROTEIN YHDW-RELATED"/>
    <property type="match status" value="1"/>
</dbReference>
<evidence type="ECO:0000256" key="2">
    <source>
        <dbReference type="ARBA" id="ARBA00022448"/>
    </source>
</evidence>
<comment type="similarity">
    <text evidence="1">Belongs to the bacterial solute-binding protein 3 family.</text>
</comment>
<name>A0A368LIZ0_9VIBR</name>
<accession>A0A368LIZ0</accession>
<keyword evidence="3 4" id="KW-0732">Signal</keyword>
<feature type="signal peptide" evidence="4">
    <location>
        <begin position="1"/>
        <end position="24"/>
    </location>
</feature>
<comment type="caution">
    <text evidence="6">The sequence shown here is derived from an EMBL/GenBank/DDBJ whole genome shotgun (WGS) entry which is preliminary data.</text>
</comment>
<dbReference type="SUPFAM" id="SSF53850">
    <property type="entry name" value="Periplasmic binding protein-like II"/>
    <property type="match status" value="1"/>
</dbReference>
<sequence>MKLKAIGLMLSSFLACTLSTHSYAETKDDVIKRGSLKCGVSSDKMGFSYINDQGKWSGMDVDLCRAVSAAVLGSPDKVEYITTTSKNRFTSLASGEIDILSRSTTWTVARDAKLGADFTTIWFYDGQGFMTRKSLGIKSVSDLNGATFCLSPGTTSEHNLADYFSARGLTYRSVVFEKTEELYSAYQKGRCDALTNNITGLAARRTLFKSPDEHVILPEVISKEPLGAYVKQGDNHWRDIVTMVGYALIDAEELKVTQANAKELASQTKNVSIKRLLGTDGDLGAALGLTKDWALKAIQATGNYGEIFSRHVGSNSPLKFERGANALYIDGGLMYSPPFR</sequence>
<dbReference type="InterPro" id="IPR001638">
    <property type="entry name" value="Solute-binding_3/MltF_N"/>
</dbReference>
<dbReference type="GO" id="GO:0006865">
    <property type="term" value="P:amino acid transport"/>
    <property type="evidence" value="ECO:0007669"/>
    <property type="project" value="TreeGrafter"/>
</dbReference>
<feature type="chain" id="PRO_5017001006" evidence="4">
    <location>
        <begin position="25"/>
        <end position="340"/>
    </location>
</feature>
<dbReference type="EMBL" id="QPGL01000002">
    <property type="protein sequence ID" value="RCS70585.1"/>
    <property type="molecule type" value="Genomic_DNA"/>
</dbReference>
<dbReference type="RefSeq" id="WP_086960119.1">
    <property type="nucleotide sequence ID" value="NZ_FUKS01000023.1"/>
</dbReference>
<dbReference type="PROSITE" id="PS51257">
    <property type="entry name" value="PROKAR_LIPOPROTEIN"/>
    <property type="match status" value="1"/>
</dbReference>
<organism evidence="6 7">
    <name type="scientific">Vibrio casei</name>
    <dbReference type="NCBI Taxonomy" id="673372"/>
    <lineage>
        <taxon>Bacteria</taxon>
        <taxon>Pseudomonadati</taxon>
        <taxon>Pseudomonadota</taxon>
        <taxon>Gammaproteobacteria</taxon>
        <taxon>Vibrionales</taxon>
        <taxon>Vibrionaceae</taxon>
        <taxon>Vibrio</taxon>
    </lineage>
</organism>
<proteinExistence type="inferred from homology"/>
<dbReference type="CDD" id="cd13692">
    <property type="entry name" value="PBP2_BztA"/>
    <property type="match status" value="1"/>
</dbReference>
<evidence type="ECO:0000259" key="5">
    <source>
        <dbReference type="SMART" id="SM00062"/>
    </source>
</evidence>
<evidence type="ECO:0000256" key="4">
    <source>
        <dbReference type="SAM" id="SignalP"/>
    </source>
</evidence>
<dbReference type="AlphaFoldDB" id="A0A368LIZ0"/>
<dbReference type="SMART" id="SM00062">
    <property type="entry name" value="PBPb"/>
    <property type="match status" value="1"/>
</dbReference>
<keyword evidence="7" id="KW-1185">Reference proteome</keyword>
<protein>
    <submittedName>
        <fullName evidence="6">Amino acid ABC transporter substrate-binding protein</fullName>
    </submittedName>
</protein>
<feature type="domain" description="Solute-binding protein family 3/N-terminal" evidence="5">
    <location>
        <begin position="35"/>
        <end position="264"/>
    </location>
</feature>
<keyword evidence="2" id="KW-0813">Transport</keyword>
<dbReference type="Proteomes" id="UP000252479">
    <property type="component" value="Unassembled WGS sequence"/>
</dbReference>
<dbReference type="Pfam" id="PF00497">
    <property type="entry name" value="SBP_bac_3"/>
    <property type="match status" value="1"/>
</dbReference>
<evidence type="ECO:0000256" key="1">
    <source>
        <dbReference type="ARBA" id="ARBA00010333"/>
    </source>
</evidence>
<dbReference type="PANTHER" id="PTHR30085">
    <property type="entry name" value="AMINO ACID ABC TRANSPORTER PERMEASE"/>
    <property type="match status" value="1"/>
</dbReference>
<dbReference type="InterPro" id="IPR051455">
    <property type="entry name" value="Bact_solute-bind_prot3"/>
</dbReference>